<dbReference type="Proteomes" id="UP000249696">
    <property type="component" value="Unassembled WGS sequence"/>
</dbReference>
<feature type="region of interest" description="Disordered" evidence="1">
    <location>
        <begin position="1"/>
        <end position="21"/>
    </location>
</feature>
<keyword evidence="3" id="KW-1185">Reference proteome</keyword>
<gene>
    <name evidence="2" type="ORF">LV92_00670</name>
</gene>
<comment type="caution">
    <text evidence="2">The sequence shown here is derived from an EMBL/GenBank/DDBJ whole genome shotgun (WGS) entry which is preliminary data.</text>
</comment>
<evidence type="ECO:0000256" key="1">
    <source>
        <dbReference type="SAM" id="MobiDB-lite"/>
    </source>
</evidence>
<dbReference type="EMBL" id="QLLN01000001">
    <property type="protein sequence ID" value="RAJ15966.1"/>
    <property type="molecule type" value="Genomic_DNA"/>
</dbReference>
<feature type="compositionally biased region" description="Basic and acidic residues" evidence="1">
    <location>
        <begin position="7"/>
        <end position="17"/>
    </location>
</feature>
<sequence>MGKWHLSRLEKSEKYDEPSPSDQGFDYWFASTHNAFGGPKNFEKFNWNGEAVGEVDGWYCDVLTDEATDWLTNKRDKS</sequence>
<name>A0A327RG54_9FLAO</name>
<dbReference type="InterPro" id="IPR017850">
    <property type="entry name" value="Alkaline_phosphatase_core_sf"/>
</dbReference>
<dbReference type="SUPFAM" id="SSF53649">
    <property type="entry name" value="Alkaline phosphatase-like"/>
    <property type="match status" value="1"/>
</dbReference>
<protein>
    <submittedName>
        <fullName evidence="2">Uncharacterized protein</fullName>
    </submittedName>
</protein>
<evidence type="ECO:0000313" key="3">
    <source>
        <dbReference type="Proteomes" id="UP000249696"/>
    </source>
</evidence>
<organism evidence="2 3">
    <name type="scientific">Arenibacter echinorum</name>
    <dbReference type="NCBI Taxonomy" id="440515"/>
    <lineage>
        <taxon>Bacteria</taxon>
        <taxon>Pseudomonadati</taxon>
        <taxon>Bacteroidota</taxon>
        <taxon>Flavobacteriia</taxon>
        <taxon>Flavobacteriales</taxon>
        <taxon>Flavobacteriaceae</taxon>
        <taxon>Arenibacter</taxon>
    </lineage>
</organism>
<dbReference type="AlphaFoldDB" id="A0A327RG54"/>
<evidence type="ECO:0000313" key="2">
    <source>
        <dbReference type="EMBL" id="RAJ15966.1"/>
    </source>
</evidence>
<proteinExistence type="predicted"/>
<accession>A0A327RG54</accession>
<reference evidence="2 3" key="1">
    <citation type="submission" date="2018-06" db="EMBL/GenBank/DDBJ databases">
        <title>Genomic Encyclopedia of Archaeal and Bacterial Type Strains, Phase II (KMG-II): from individual species to whole genera.</title>
        <authorList>
            <person name="Goeker M."/>
        </authorList>
    </citation>
    <scope>NUCLEOTIDE SEQUENCE [LARGE SCALE GENOMIC DNA]</scope>
    <source>
        <strain evidence="2 3">DSM 23522</strain>
    </source>
</reference>
<dbReference type="Gene3D" id="3.40.720.10">
    <property type="entry name" value="Alkaline Phosphatase, subunit A"/>
    <property type="match status" value="1"/>
</dbReference>